<evidence type="ECO:0000259" key="5">
    <source>
        <dbReference type="Pfam" id="PF25967"/>
    </source>
</evidence>
<keyword evidence="4" id="KW-0812">Transmembrane</keyword>
<feature type="transmembrane region" description="Helical" evidence="4">
    <location>
        <begin position="16"/>
        <end position="37"/>
    </location>
</feature>
<keyword evidence="4" id="KW-1133">Transmembrane helix</keyword>
<dbReference type="EMBL" id="CP030118">
    <property type="protein sequence ID" value="QDL11543.1"/>
    <property type="molecule type" value="Genomic_DNA"/>
</dbReference>
<sequence length="417" mass="45812">MMGHYQKKKFKTGIQWLAWSGVLAALSAGGYLTYFLVVNRPPEAVAVSLVTVERGNVETAINESGTVELREQRVVKSPTDGAVERVLVKPGQKVRSGQVLLTLRYPERKVAIAKHELEIREQEFTVVRNREKIVEAQQQLTAEQRELSKLSSLAKVGAVAQQQVQKQEDTVRADQAKVRDAQAEARISALKLESLELERQRIQQQLKDTIVSAPFDSAVLGVYVKDGDGVQFRTNLLTLGDLKEVLVKLQLSTLNAARVRVNQVARVNAIGPSAQKFTGRVQSLYPQALTPEETQKQEGGSQNQSTQSVVPATVLLDTPTSKLLPGSRVNVEVVLEQRQNVVVLSTEAIQRSEAQPFVWVRDSQNKAQKRTINLGLEGLVTVEVTSGLRAGEQIIVPPAQSQLKPGTPVTPSEGTQE</sequence>
<dbReference type="PANTHER" id="PTHR30469">
    <property type="entry name" value="MULTIDRUG RESISTANCE PROTEIN MDTA"/>
    <property type="match status" value="1"/>
</dbReference>
<feature type="coiled-coil region" evidence="2">
    <location>
        <begin position="126"/>
        <end position="212"/>
    </location>
</feature>
<dbReference type="InterPro" id="IPR006143">
    <property type="entry name" value="RND_pump_MFP"/>
</dbReference>
<dbReference type="AlphaFoldDB" id="A0A856MJN7"/>
<evidence type="ECO:0000256" key="3">
    <source>
        <dbReference type="SAM" id="MobiDB-lite"/>
    </source>
</evidence>
<dbReference type="KEGG" id="bsen:DP114_29860"/>
<dbReference type="NCBIfam" id="TIGR01730">
    <property type="entry name" value="RND_mfp"/>
    <property type="match status" value="1"/>
</dbReference>
<accession>A0A856MJN7</accession>
<dbReference type="Gene3D" id="2.40.50.100">
    <property type="match status" value="1"/>
</dbReference>
<protein>
    <submittedName>
        <fullName evidence="6">Efflux transporter periplasmic adaptor subunit</fullName>
    </submittedName>
</protein>
<evidence type="ECO:0000256" key="4">
    <source>
        <dbReference type="SAM" id="Phobius"/>
    </source>
</evidence>
<name>A0A856MJN7_9CYAN</name>
<dbReference type="PANTHER" id="PTHR30469:SF15">
    <property type="entry name" value="HLYD FAMILY OF SECRETION PROTEINS"/>
    <property type="match status" value="1"/>
</dbReference>
<evidence type="ECO:0000313" key="7">
    <source>
        <dbReference type="Proteomes" id="UP000503129"/>
    </source>
</evidence>
<feature type="region of interest" description="Disordered" evidence="3">
    <location>
        <begin position="398"/>
        <end position="417"/>
    </location>
</feature>
<dbReference type="SUPFAM" id="SSF111369">
    <property type="entry name" value="HlyD-like secretion proteins"/>
    <property type="match status" value="1"/>
</dbReference>
<keyword evidence="7" id="KW-1185">Reference proteome</keyword>
<keyword evidence="4" id="KW-0472">Membrane</keyword>
<evidence type="ECO:0000313" key="6">
    <source>
        <dbReference type="EMBL" id="QDL11543.1"/>
    </source>
</evidence>
<dbReference type="InterPro" id="IPR058627">
    <property type="entry name" value="MdtA-like_C"/>
</dbReference>
<keyword evidence="2" id="KW-0175">Coiled coil</keyword>
<dbReference type="Proteomes" id="UP000503129">
    <property type="component" value="Chromosome"/>
</dbReference>
<feature type="domain" description="Multidrug resistance protein MdtA-like C-terminal permuted SH3" evidence="5">
    <location>
        <begin position="340"/>
        <end position="397"/>
    </location>
</feature>
<dbReference type="Gene3D" id="2.40.420.20">
    <property type="match status" value="1"/>
</dbReference>
<dbReference type="PRINTS" id="PR01490">
    <property type="entry name" value="RTXTOXIND"/>
</dbReference>
<feature type="compositionally biased region" description="Polar residues" evidence="3">
    <location>
        <begin position="399"/>
        <end position="417"/>
    </location>
</feature>
<evidence type="ECO:0000256" key="1">
    <source>
        <dbReference type="ARBA" id="ARBA00009477"/>
    </source>
</evidence>
<dbReference type="GO" id="GO:1990281">
    <property type="term" value="C:efflux pump complex"/>
    <property type="evidence" value="ECO:0007669"/>
    <property type="project" value="TreeGrafter"/>
</dbReference>
<comment type="similarity">
    <text evidence="1">Belongs to the membrane fusion protein (MFP) (TC 8.A.1) family.</text>
</comment>
<reference evidence="6 7" key="1">
    <citation type="submission" date="2018-06" db="EMBL/GenBank/DDBJ databases">
        <title>Comparative genomics of Brasilonema spp. strains.</title>
        <authorList>
            <person name="Alvarenga D.O."/>
            <person name="Fiore M.F."/>
            <person name="Varani A.M."/>
        </authorList>
    </citation>
    <scope>NUCLEOTIDE SEQUENCE [LARGE SCALE GENOMIC DNA]</scope>
    <source>
        <strain evidence="6 7">CENA114</strain>
    </source>
</reference>
<dbReference type="Pfam" id="PF25967">
    <property type="entry name" value="RND-MFP_C"/>
    <property type="match status" value="1"/>
</dbReference>
<dbReference type="GO" id="GO:0015562">
    <property type="term" value="F:efflux transmembrane transporter activity"/>
    <property type="evidence" value="ECO:0007669"/>
    <property type="project" value="TreeGrafter"/>
</dbReference>
<gene>
    <name evidence="6" type="ORF">DP114_29860</name>
</gene>
<organism evidence="6 7">
    <name type="scientific">Brasilonema sennae CENA114</name>
    <dbReference type="NCBI Taxonomy" id="415709"/>
    <lineage>
        <taxon>Bacteria</taxon>
        <taxon>Bacillati</taxon>
        <taxon>Cyanobacteriota</taxon>
        <taxon>Cyanophyceae</taxon>
        <taxon>Nostocales</taxon>
        <taxon>Scytonemataceae</taxon>
        <taxon>Brasilonema</taxon>
        <taxon>Bromeliae group (in: Brasilonema)</taxon>
    </lineage>
</organism>
<evidence type="ECO:0000256" key="2">
    <source>
        <dbReference type="SAM" id="Coils"/>
    </source>
</evidence>
<dbReference type="Gene3D" id="2.40.30.170">
    <property type="match status" value="1"/>
</dbReference>
<dbReference type="RefSeq" id="WP_211178563.1">
    <property type="nucleotide sequence ID" value="NZ_CAWOXK010000001.1"/>
</dbReference>
<proteinExistence type="inferred from homology"/>